<evidence type="ECO:0000256" key="5">
    <source>
        <dbReference type="ARBA" id="ARBA00037297"/>
    </source>
</evidence>
<dbReference type="GO" id="GO:0046928">
    <property type="term" value="P:regulation of neurotransmitter secretion"/>
    <property type="evidence" value="ECO:0007669"/>
    <property type="project" value="TreeGrafter"/>
</dbReference>
<dbReference type="GO" id="GO:0043195">
    <property type="term" value="C:terminal bouton"/>
    <property type="evidence" value="ECO:0007669"/>
    <property type="project" value="TreeGrafter"/>
</dbReference>
<gene>
    <name evidence="8" type="primary">LOC110983354</name>
</gene>
<accession>A0A8B7YZW0</accession>
<dbReference type="GO" id="GO:0016079">
    <property type="term" value="P:synaptic vesicle exocytosis"/>
    <property type="evidence" value="ECO:0007669"/>
    <property type="project" value="TreeGrafter"/>
</dbReference>
<sequence length="124" mass="14155">MASLIGELGNLGGKEMTEEEAEQAQLIEEQRQEQENERKARHEKMEAEREVERQRIRDKYGLKKKEKEDPEADSAGRISRKKKTPAEMQAAMGPPAEEEEQGLVDTVMNFFTPLTDKISGFFGK</sequence>
<evidence type="ECO:0000256" key="1">
    <source>
        <dbReference type="ARBA" id="ARBA00005396"/>
    </source>
</evidence>
<evidence type="ECO:0000256" key="3">
    <source>
        <dbReference type="ARBA" id="ARBA00022483"/>
    </source>
</evidence>
<dbReference type="InterPro" id="IPR008849">
    <property type="entry name" value="Synaphin"/>
</dbReference>
<dbReference type="GeneID" id="110983354"/>
<evidence type="ECO:0000313" key="7">
    <source>
        <dbReference type="Proteomes" id="UP000694845"/>
    </source>
</evidence>
<keyword evidence="3" id="KW-0268">Exocytosis</keyword>
<organism evidence="7 8">
    <name type="scientific">Acanthaster planci</name>
    <name type="common">Crown-of-thorns starfish</name>
    <dbReference type="NCBI Taxonomy" id="133434"/>
    <lineage>
        <taxon>Eukaryota</taxon>
        <taxon>Metazoa</taxon>
        <taxon>Echinodermata</taxon>
        <taxon>Eleutherozoa</taxon>
        <taxon>Asterozoa</taxon>
        <taxon>Asteroidea</taxon>
        <taxon>Valvatacea</taxon>
        <taxon>Valvatida</taxon>
        <taxon>Acanthasteridae</taxon>
        <taxon>Acanthaster</taxon>
    </lineage>
</organism>
<keyword evidence="4" id="KW-0532">Neurotransmitter transport</keyword>
<evidence type="ECO:0000256" key="4">
    <source>
        <dbReference type="ARBA" id="ARBA00022775"/>
    </source>
</evidence>
<feature type="region of interest" description="Disordered" evidence="6">
    <location>
        <begin position="1"/>
        <end position="101"/>
    </location>
</feature>
<dbReference type="RefSeq" id="XP_022098242.1">
    <property type="nucleotide sequence ID" value="XM_022242550.1"/>
</dbReference>
<reference evidence="8" key="1">
    <citation type="submission" date="2025-08" db="UniProtKB">
        <authorList>
            <consortium name="RefSeq"/>
        </authorList>
    </citation>
    <scope>IDENTIFICATION</scope>
</reference>
<evidence type="ECO:0000313" key="8">
    <source>
        <dbReference type="RefSeq" id="XP_022098242.1"/>
    </source>
</evidence>
<keyword evidence="2" id="KW-0813">Transport</keyword>
<dbReference type="PANTHER" id="PTHR16705:SF4">
    <property type="entry name" value="COMPLEXIN"/>
    <property type="match status" value="1"/>
</dbReference>
<dbReference type="PANTHER" id="PTHR16705">
    <property type="entry name" value="COMPLEXIN"/>
    <property type="match status" value="1"/>
</dbReference>
<comment type="similarity">
    <text evidence="1">Belongs to the complexin/synaphin family.</text>
</comment>
<proteinExistence type="inferred from homology"/>
<keyword evidence="7" id="KW-1185">Reference proteome</keyword>
<dbReference type="Gene3D" id="1.20.5.580">
    <property type="entry name" value="Single Helix bin"/>
    <property type="match status" value="1"/>
</dbReference>
<dbReference type="Pfam" id="PF05835">
    <property type="entry name" value="Synaphin"/>
    <property type="match status" value="1"/>
</dbReference>
<dbReference type="GO" id="GO:0031201">
    <property type="term" value="C:SNARE complex"/>
    <property type="evidence" value="ECO:0007669"/>
    <property type="project" value="TreeGrafter"/>
</dbReference>
<dbReference type="Proteomes" id="UP000694845">
    <property type="component" value="Unplaced"/>
</dbReference>
<evidence type="ECO:0000256" key="6">
    <source>
        <dbReference type="SAM" id="MobiDB-lite"/>
    </source>
</evidence>
<protein>
    <submittedName>
        <fullName evidence="8">Complexin-like isoform X2</fullName>
    </submittedName>
</protein>
<comment type="function">
    <text evidence="5">Positively regulates a late step in synaptic vesicle exocytosis.</text>
</comment>
<dbReference type="AlphaFoldDB" id="A0A8B7YZW0"/>
<name>A0A8B7YZW0_ACAPL</name>
<feature type="compositionally biased region" description="Basic and acidic residues" evidence="6">
    <location>
        <begin position="28"/>
        <end position="68"/>
    </location>
</feature>
<dbReference type="SUPFAM" id="SSF58038">
    <property type="entry name" value="SNARE fusion complex"/>
    <property type="match status" value="1"/>
</dbReference>
<dbReference type="GO" id="GO:0019905">
    <property type="term" value="F:syntaxin binding"/>
    <property type="evidence" value="ECO:0007669"/>
    <property type="project" value="InterPro"/>
</dbReference>
<dbReference type="OrthoDB" id="6229630at2759"/>
<evidence type="ECO:0000256" key="2">
    <source>
        <dbReference type="ARBA" id="ARBA00022448"/>
    </source>
</evidence>